<gene>
    <name evidence="1" type="ORF">DX873_09560</name>
</gene>
<dbReference type="EMBL" id="QTJX01000002">
    <property type="protein sequence ID" value="RDY59609.1"/>
    <property type="molecule type" value="Genomic_DNA"/>
</dbReference>
<dbReference type="Proteomes" id="UP000261828">
    <property type="component" value="Unassembled WGS sequence"/>
</dbReference>
<dbReference type="RefSeq" id="WP_116184222.1">
    <property type="nucleotide sequence ID" value="NZ_QTJX01000002.1"/>
</dbReference>
<keyword evidence="2" id="KW-1185">Reference proteome</keyword>
<dbReference type="OrthoDB" id="1441431at2"/>
<organism evidence="1 2">
    <name type="scientific">Flagellimonas nanhaiensis</name>
    <dbReference type="NCBI Taxonomy" id="2292706"/>
    <lineage>
        <taxon>Bacteria</taxon>
        <taxon>Pseudomonadati</taxon>
        <taxon>Bacteroidota</taxon>
        <taxon>Flavobacteriia</taxon>
        <taxon>Flavobacteriales</taxon>
        <taxon>Flavobacteriaceae</taxon>
        <taxon>Flagellimonas</taxon>
    </lineage>
</organism>
<dbReference type="PROSITE" id="PS51257">
    <property type="entry name" value="PROKAR_LIPOPROTEIN"/>
    <property type="match status" value="1"/>
</dbReference>
<comment type="caution">
    <text evidence="1">The sequence shown here is derived from an EMBL/GenBank/DDBJ whole genome shotgun (WGS) entry which is preliminary data.</text>
</comment>
<proteinExistence type="predicted"/>
<evidence type="ECO:0000313" key="2">
    <source>
        <dbReference type="Proteomes" id="UP000261828"/>
    </source>
</evidence>
<sequence length="144" mass="15959">MKRLIKHLPTILIGLSLFGCTPEQSTLSEYTIQNDLDVPVILKFLKNGEPNTEIPLVTLDSFGDSFKRSAETLGSSTSPFDVFNSDSILIIFDGNSRQGHNLFEPKGSSLLNQQDYQRVDTGKFLYRIGQENLSASVPCENACN</sequence>
<evidence type="ECO:0000313" key="1">
    <source>
        <dbReference type="EMBL" id="RDY59609.1"/>
    </source>
</evidence>
<dbReference type="AlphaFoldDB" id="A0A371JQ17"/>
<name>A0A371JQ17_9FLAO</name>
<protein>
    <submittedName>
        <fullName evidence="1">Uncharacterized protein</fullName>
    </submittedName>
</protein>
<accession>A0A371JQ17</accession>
<reference evidence="1 2" key="1">
    <citation type="submission" date="2018-08" db="EMBL/GenBank/DDBJ databases">
        <title>Muricauda nanhaiensis sp. nov., isolated from seawater of the South China Sea.</title>
        <authorList>
            <person name="Dang Y."/>
        </authorList>
    </citation>
    <scope>NUCLEOTIDE SEQUENCE [LARGE SCALE GENOMIC DNA]</scope>
    <source>
        <strain evidence="1 2">SM1704</strain>
    </source>
</reference>